<dbReference type="AlphaFoldDB" id="A0A1B0ATP1"/>
<proteinExistence type="predicted"/>
<dbReference type="Proteomes" id="UP000092460">
    <property type="component" value="Unassembled WGS sequence"/>
</dbReference>
<keyword evidence="2" id="KW-1185">Reference proteome</keyword>
<reference evidence="1" key="2">
    <citation type="submission" date="2020-05" db="UniProtKB">
        <authorList>
            <consortium name="EnsemblMetazoa"/>
        </authorList>
    </citation>
    <scope>IDENTIFICATION</scope>
    <source>
        <strain evidence="1">IAEA</strain>
    </source>
</reference>
<accession>A0A1B0ATP1</accession>
<evidence type="ECO:0000313" key="2">
    <source>
        <dbReference type="Proteomes" id="UP000092460"/>
    </source>
</evidence>
<reference evidence="2" key="1">
    <citation type="submission" date="2015-01" db="EMBL/GenBank/DDBJ databases">
        <authorList>
            <person name="Aksoy S."/>
            <person name="Warren W."/>
            <person name="Wilson R.K."/>
        </authorList>
    </citation>
    <scope>NUCLEOTIDE SEQUENCE [LARGE SCALE GENOMIC DNA]</scope>
    <source>
        <strain evidence="2">IAEA</strain>
    </source>
</reference>
<sequence>MTRYGGGIYKHKLQIQGGGDGVVATVEEDTRLWTACAKGTSALLLWLEIDSALNRFEGGGCFSVVASHGDIAEEARGGGGGRVGVIDISLLVDVLHEAEANDTL</sequence>
<dbReference type="EnsemblMetazoa" id="GPPI008172-RA">
    <property type="protein sequence ID" value="GPPI008172-PA"/>
    <property type="gene ID" value="GPPI008172"/>
</dbReference>
<name>A0A1B0ATP1_9MUSC</name>
<dbReference type="VEuPathDB" id="VectorBase:GPPI008172"/>
<evidence type="ECO:0000313" key="1">
    <source>
        <dbReference type="EnsemblMetazoa" id="GPPI008172-PA"/>
    </source>
</evidence>
<organism evidence="1 2">
    <name type="scientific">Glossina palpalis gambiensis</name>
    <dbReference type="NCBI Taxonomy" id="67801"/>
    <lineage>
        <taxon>Eukaryota</taxon>
        <taxon>Metazoa</taxon>
        <taxon>Ecdysozoa</taxon>
        <taxon>Arthropoda</taxon>
        <taxon>Hexapoda</taxon>
        <taxon>Insecta</taxon>
        <taxon>Pterygota</taxon>
        <taxon>Neoptera</taxon>
        <taxon>Endopterygota</taxon>
        <taxon>Diptera</taxon>
        <taxon>Brachycera</taxon>
        <taxon>Muscomorpha</taxon>
        <taxon>Hippoboscoidea</taxon>
        <taxon>Glossinidae</taxon>
        <taxon>Glossina</taxon>
    </lineage>
</organism>
<protein>
    <submittedName>
        <fullName evidence="1">Uncharacterized protein</fullName>
    </submittedName>
</protein>
<dbReference type="EMBL" id="JXJN01003410">
    <property type="status" value="NOT_ANNOTATED_CDS"/>
    <property type="molecule type" value="Genomic_DNA"/>
</dbReference>